<proteinExistence type="predicted"/>
<gene>
    <name evidence="1" type="ORF">UFOPK2880_01546</name>
</gene>
<evidence type="ECO:0000313" key="1">
    <source>
        <dbReference type="EMBL" id="CAB4782646.1"/>
    </source>
</evidence>
<name>A0A6J6WGL7_9ZZZZ</name>
<reference evidence="1" key="1">
    <citation type="submission" date="2020-05" db="EMBL/GenBank/DDBJ databases">
        <authorList>
            <person name="Chiriac C."/>
            <person name="Salcher M."/>
            <person name="Ghai R."/>
            <person name="Kavagutti S V."/>
        </authorList>
    </citation>
    <scope>NUCLEOTIDE SEQUENCE</scope>
</reference>
<accession>A0A6J6WGL7</accession>
<sequence length="164" mass="18136">MTSFPCSISTKNTEVATTATTILRVLCQHMRVTFSNRVVRLHGVYDASGTIVGEISYFLRRTFLNQHCSLCDITHSTFTQRPSWDSCVADLGCEFHLHHRNDAPASVTATPGYVAPCVICEFEDGSLKLLLNANELASCENSPEQLMKIITEILNHNSESSSPL</sequence>
<dbReference type="EMBL" id="CAEZZP010000124">
    <property type="protein sequence ID" value="CAB4782646.1"/>
    <property type="molecule type" value="Genomic_DNA"/>
</dbReference>
<organism evidence="1">
    <name type="scientific">freshwater metagenome</name>
    <dbReference type="NCBI Taxonomy" id="449393"/>
    <lineage>
        <taxon>unclassified sequences</taxon>
        <taxon>metagenomes</taxon>
        <taxon>ecological metagenomes</taxon>
    </lineage>
</organism>
<dbReference type="AlphaFoldDB" id="A0A6J6WGL7"/>
<protein>
    <submittedName>
        <fullName evidence="1">Unannotated protein</fullName>
    </submittedName>
</protein>